<feature type="compositionally biased region" description="Low complexity" evidence="2">
    <location>
        <begin position="82"/>
        <end position="106"/>
    </location>
</feature>
<feature type="region of interest" description="Disordered" evidence="2">
    <location>
        <begin position="413"/>
        <end position="445"/>
    </location>
</feature>
<gene>
    <name evidence="3" type="ORF">EXIGLDRAFT_677124</name>
</gene>
<keyword evidence="1" id="KW-0175">Coiled coil</keyword>
<dbReference type="InParanoid" id="A0A165GF36"/>
<dbReference type="EMBL" id="KV426049">
    <property type="protein sequence ID" value="KZV90424.1"/>
    <property type="molecule type" value="Genomic_DNA"/>
</dbReference>
<name>A0A165GF36_EXIGL</name>
<feature type="compositionally biased region" description="Low complexity" evidence="2">
    <location>
        <begin position="183"/>
        <end position="194"/>
    </location>
</feature>
<keyword evidence="4" id="KW-1185">Reference proteome</keyword>
<dbReference type="SUPFAM" id="SSF140361">
    <property type="entry name" value="MIT domain-like"/>
    <property type="match status" value="1"/>
</dbReference>
<accession>A0A165GF36</accession>
<evidence type="ECO:0008006" key="5">
    <source>
        <dbReference type="Google" id="ProtNLM"/>
    </source>
</evidence>
<dbReference type="AlphaFoldDB" id="A0A165GF36"/>
<sequence>MDTPLNKAHVHAMNAEEYKTRGLLVKAAEEHYLAAEGFKRAMESSSAEGTKRTLRMLYQDHNNSGKELQRKIAELEAQGKDPSVPQLQPQPPSRRSSSSSVVGSSSIHQYPPSSAASSTSRSSSRMGDSQMPIGESYMMLEGQNADTAAFKDFFENVEGLLQRFSSPVAFASAPLSPTPTRLSQVQSVSSSSDSSDAEDGLGTTVQDRHQPLVLESLADALSDQVTLNDSLSSTLKPKNGKGKPPVFVTPDDVYADDDSSSSESFFVIPTTPTVKSLQTENARMREQLKAAEERLAAAEKHIKQRADQEQQLRDGLLNARQQMQQRLGASTVLPQPIVDMSFPNLKIPGVPGLSPLAAPVPPPLPLSGPTRDRETMLIRRTRELEDELRGTREENDKLRAQIVKFRERWAKLKESAKRKRSARAAAEAGRIEEEPEGEEAEAGEN</sequence>
<dbReference type="STRING" id="1314781.A0A165GF36"/>
<organism evidence="3 4">
    <name type="scientific">Exidia glandulosa HHB12029</name>
    <dbReference type="NCBI Taxonomy" id="1314781"/>
    <lineage>
        <taxon>Eukaryota</taxon>
        <taxon>Fungi</taxon>
        <taxon>Dikarya</taxon>
        <taxon>Basidiomycota</taxon>
        <taxon>Agaricomycotina</taxon>
        <taxon>Agaricomycetes</taxon>
        <taxon>Auriculariales</taxon>
        <taxon>Exidiaceae</taxon>
        <taxon>Exidia</taxon>
    </lineage>
</organism>
<dbReference type="PANTHER" id="PTHR40130:SF1">
    <property type="entry name" value="SPINDLE POLE BODY-ASSOCIATED PROTEIN CUT12 DOMAIN-CONTAINING PROTEIN"/>
    <property type="match status" value="1"/>
</dbReference>
<dbReference type="Proteomes" id="UP000077266">
    <property type="component" value="Unassembled WGS sequence"/>
</dbReference>
<protein>
    <recommendedName>
        <fullName evidence="5">MIT domain-containing protein</fullName>
    </recommendedName>
</protein>
<dbReference type="Gene3D" id="1.20.58.80">
    <property type="entry name" value="Phosphotransferase system, lactose/cellobiose-type IIA subunit"/>
    <property type="match status" value="1"/>
</dbReference>
<feature type="coiled-coil region" evidence="1">
    <location>
        <begin position="274"/>
        <end position="326"/>
    </location>
</feature>
<feature type="region of interest" description="Disordered" evidence="2">
    <location>
        <begin position="75"/>
        <end position="139"/>
    </location>
</feature>
<evidence type="ECO:0000256" key="2">
    <source>
        <dbReference type="SAM" id="MobiDB-lite"/>
    </source>
</evidence>
<feature type="coiled-coil region" evidence="1">
    <location>
        <begin position="381"/>
        <end position="408"/>
    </location>
</feature>
<proteinExistence type="predicted"/>
<evidence type="ECO:0000313" key="4">
    <source>
        <dbReference type="Proteomes" id="UP000077266"/>
    </source>
</evidence>
<reference evidence="3 4" key="1">
    <citation type="journal article" date="2016" name="Mol. Biol. Evol.">
        <title>Comparative Genomics of Early-Diverging Mushroom-Forming Fungi Provides Insights into the Origins of Lignocellulose Decay Capabilities.</title>
        <authorList>
            <person name="Nagy L.G."/>
            <person name="Riley R."/>
            <person name="Tritt A."/>
            <person name="Adam C."/>
            <person name="Daum C."/>
            <person name="Floudas D."/>
            <person name="Sun H."/>
            <person name="Yadav J.S."/>
            <person name="Pangilinan J."/>
            <person name="Larsson K.H."/>
            <person name="Matsuura K."/>
            <person name="Barry K."/>
            <person name="Labutti K."/>
            <person name="Kuo R."/>
            <person name="Ohm R.A."/>
            <person name="Bhattacharya S.S."/>
            <person name="Shirouzu T."/>
            <person name="Yoshinaga Y."/>
            <person name="Martin F.M."/>
            <person name="Grigoriev I.V."/>
            <person name="Hibbett D.S."/>
        </authorList>
    </citation>
    <scope>NUCLEOTIDE SEQUENCE [LARGE SCALE GENOMIC DNA]</scope>
    <source>
        <strain evidence="3 4">HHB12029</strain>
    </source>
</reference>
<feature type="region of interest" description="Disordered" evidence="2">
    <location>
        <begin position="170"/>
        <end position="209"/>
    </location>
</feature>
<evidence type="ECO:0000256" key="1">
    <source>
        <dbReference type="SAM" id="Coils"/>
    </source>
</evidence>
<feature type="compositionally biased region" description="Low complexity" evidence="2">
    <location>
        <begin position="113"/>
        <end position="125"/>
    </location>
</feature>
<dbReference type="OrthoDB" id="3197614at2759"/>
<feature type="compositionally biased region" description="Acidic residues" evidence="2">
    <location>
        <begin position="433"/>
        <end position="445"/>
    </location>
</feature>
<evidence type="ECO:0000313" key="3">
    <source>
        <dbReference type="EMBL" id="KZV90424.1"/>
    </source>
</evidence>
<dbReference type="PANTHER" id="PTHR40130">
    <property type="entry name" value="EXPRESSED PROTEIN"/>
    <property type="match status" value="1"/>
</dbReference>